<dbReference type="EMBL" id="UINC01155776">
    <property type="protein sequence ID" value="SVD51826.1"/>
    <property type="molecule type" value="Genomic_DNA"/>
</dbReference>
<sequence>MKPLVAAVGVLVALIGEGLEMTGATKMSARARVTGLAAVSVLLMAGLVWAAQGRTLKVTVNYTGSGEVSATNAVLVSVWTSPPVGDTTAPLALEVVQENGATVTFENLTASPVYLVAFYDTQGDGMVASGMPFGAHGADAQGTPSAIVVGDSETVEVELSFDDTLRIP</sequence>
<reference evidence="2" key="1">
    <citation type="submission" date="2018-05" db="EMBL/GenBank/DDBJ databases">
        <authorList>
            <person name="Lanie J.A."/>
            <person name="Ng W.-L."/>
            <person name="Kazmierczak K.M."/>
            <person name="Andrzejewski T.M."/>
            <person name="Davidsen T.M."/>
            <person name="Wayne K.J."/>
            <person name="Tettelin H."/>
            <person name="Glass J.I."/>
            <person name="Rusch D."/>
            <person name="Podicherti R."/>
            <person name="Tsui H.-C.T."/>
            <person name="Winkler M.E."/>
        </authorList>
    </citation>
    <scope>NUCLEOTIDE SEQUENCE</scope>
</reference>
<gene>
    <name evidence="2" type="ORF">METZ01_LOCUS404680</name>
</gene>
<keyword evidence="1" id="KW-1133">Transmembrane helix</keyword>
<organism evidence="2">
    <name type="scientific">marine metagenome</name>
    <dbReference type="NCBI Taxonomy" id="408172"/>
    <lineage>
        <taxon>unclassified sequences</taxon>
        <taxon>metagenomes</taxon>
        <taxon>ecological metagenomes</taxon>
    </lineage>
</organism>
<evidence type="ECO:0008006" key="3">
    <source>
        <dbReference type="Google" id="ProtNLM"/>
    </source>
</evidence>
<keyword evidence="1" id="KW-0812">Transmembrane</keyword>
<name>A0A382VYY9_9ZZZZ</name>
<accession>A0A382VYY9</accession>
<keyword evidence="1" id="KW-0472">Membrane</keyword>
<protein>
    <recommendedName>
        <fullName evidence="3">DUF2141 domain-containing protein</fullName>
    </recommendedName>
</protein>
<dbReference type="AlphaFoldDB" id="A0A382VYY9"/>
<proteinExistence type="predicted"/>
<evidence type="ECO:0000256" key="1">
    <source>
        <dbReference type="SAM" id="Phobius"/>
    </source>
</evidence>
<feature type="transmembrane region" description="Helical" evidence="1">
    <location>
        <begin position="34"/>
        <end position="51"/>
    </location>
</feature>
<evidence type="ECO:0000313" key="2">
    <source>
        <dbReference type="EMBL" id="SVD51826.1"/>
    </source>
</evidence>